<reference evidence="8 9" key="1">
    <citation type="submission" date="2015-12" db="EMBL/GenBank/DDBJ databases">
        <title>The genome of Folsomia candida.</title>
        <authorList>
            <person name="Faddeeva A."/>
            <person name="Derks M.F."/>
            <person name="Anvar Y."/>
            <person name="Smit S."/>
            <person name="Van Straalen N."/>
            <person name="Roelofs D."/>
        </authorList>
    </citation>
    <scope>NUCLEOTIDE SEQUENCE [LARGE SCALE GENOMIC DNA]</scope>
    <source>
        <strain evidence="8 9">VU population</strain>
        <tissue evidence="8">Whole body</tissue>
    </source>
</reference>
<evidence type="ECO:0000256" key="1">
    <source>
        <dbReference type="ARBA" id="ARBA00005964"/>
    </source>
</evidence>
<dbReference type="PANTHER" id="PTHR43142:SF1">
    <property type="entry name" value="CARBOXYLIC ESTER HYDROLASE"/>
    <property type="match status" value="1"/>
</dbReference>
<proteinExistence type="inferred from homology"/>
<dbReference type="InterPro" id="IPR019826">
    <property type="entry name" value="Carboxylesterase_B_AS"/>
</dbReference>
<dbReference type="EC" id="3.1.1.-" evidence="5"/>
<keyword evidence="6" id="KW-1133">Transmembrane helix</keyword>
<comment type="similarity">
    <text evidence="1 5">Belongs to the type-B carboxylesterase/lipase family.</text>
</comment>
<dbReference type="EMBL" id="LNIX01000002">
    <property type="protein sequence ID" value="OXA59058.1"/>
    <property type="molecule type" value="Genomic_DNA"/>
</dbReference>
<keyword evidence="3 5" id="KW-0378">Hydrolase</keyword>
<comment type="caution">
    <text evidence="8">The sequence shown here is derived from an EMBL/GenBank/DDBJ whole genome shotgun (WGS) entry which is preliminary data.</text>
</comment>
<evidence type="ECO:0000256" key="6">
    <source>
        <dbReference type="SAM" id="Phobius"/>
    </source>
</evidence>
<accession>A0A226EPD1</accession>
<dbReference type="SUPFAM" id="SSF53474">
    <property type="entry name" value="alpha/beta-Hydrolases"/>
    <property type="match status" value="1"/>
</dbReference>
<gene>
    <name evidence="8" type="ORF">Fcan01_05747</name>
</gene>
<evidence type="ECO:0000313" key="9">
    <source>
        <dbReference type="Proteomes" id="UP000198287"/>
    </source>
</evidence>
<evidence type="ECO:0000313" key="8">
    <source>
        <dbReference type="EMBL" id="OXA59058.1"/>
    </source>
</evidence>
<keyword evidence="6" id="KW-0812">Transmembrane</keyword>
<organism evidence="8 9">
    <name type="scientific">Folsomia candida</name>
    <name type="common">Springtail</name>
    <dbReference type="NCBI Taxonomy" id="158441"/>
    <lineage>
        <taxon>Eukaryota</taxon>
        <taxon>Metazoa</taxon>
        <taxon>Ecdysozoa</taxon>
        <taxon>Arthropoda</taxon>
        <taxon>Hexapoda</taxon>
        <taxon>Collembola</taxon>
        <taxon>Entomobryomorpha</taxon>
        <taxon>Isotomoidea</taxon>
        <taxon>Isotomidae</taxon>
        <taxon>Proisotominae</taxon>
        <taxon>Folsomia</taxon>
    </lineage>
</organism>
<dbReference type="InterPro" id="IPR002018">
    <property type="entry name" value="CarbesteraseB"/>
</dbReference>
<evidence type="ECO:0000256" key="5">
    <source>
        <dbReference type="RuleBase" id="RU361235"/>
    </source>
</evidence>
<dbReference type="PROSITE" id="PS00122">
    <property type="entry name" value="CARBOXYLESTERASE_B_1"/>
    <property type="match status" value="1"/>
</dbReference>
<dbReference type="InterPro" id="IPR029058">
    <property type="entry name" value="AB_hydrolase_fold"/>
</dbReference>
<keyword evidence="9" id="KW-1185">Reference proteome</keyword>
<dbReference type="Proteomes" id="UP000198287">
    <property type="component" value="Unassembled WGS sequence"/>
</dbReference>
<keyword evidence="6" id="KW-0472">Membrane</keyword>
<keyword evidence="2" id="KW-0719">Serine esterase</keyword>
<feature type="transmembrane region" description="Helical" evidence="6">
    <location>
        <begin position="64"/>
        <end position="86"/>
    </location>
</feature>
<evidence type="ECO:0000259" key="7">
    <source>
        <dbReference type="Pfam" id="PF00135"/>
    </source>
</evidence>
<dbReference type="Pfam" id="PF00135">
    <property type="entry name" value="COesterase"/>
    <property type="match status" value="1"/>
</dbReference>
<feature type="domain" description="Carboxylesterase type B" evidence="7">
    <location>
        <begin position="114"/>
        <end position="657"/>
    </location>
</feature>
<dbReference type="PROSITE" id="PS00941">
    <property type="entry name" value="CARBOXYLESTERASE_B_2"/>
    <property type="match status" value="1"/>
</dbReference>
<dbReference type="InterPro" id="IPR019819">
    <property type="entry name" value="Carboxylesterase_B_CS"/>
</dbReference>
<keyword evidence="4" id="KW-0325">Glycoprotein</keyword>
<protein>
    <recommendedName>
        <fullName evidence="5">Carboxylic ester hydrolase</fullName>
        <ecNumber evidence="5">3.1.1.-</ecNumber>
    </recommendedName>
</protein>
<dbReference type="OMA" id="PMINGAN"/>
<dbReference type="OrthoDB" id="19653at2759"/>
<evidence type="ECO:0000256" key="3">
    <source>
        <dbReference type="ARBA" id="ARBA00022801"/>
    </source>
</evidence>
<dbReference type="PANTHER" id="PTHR43142">
    <property type="entry name" value="CARBOXYLIC ESTER HYDROLASE"/>
    <property type="match status" value="1"/>
</dbReference>
<sequence length="694" mass="78339">MSAATPQSKETFGSSYCEKQKYIWTYLANLFEGRKKVSIRIEDYSQKSDKSSHVKSSKSTKQSLLLISAYIYVPILLAAAVVRYYGGVNEAMIAAMTLMYYNYGLLHGHGPPVFVDIEDGRLKGFTAYSREGREYYEFLGIRYSEAMIGKLRFQNVMCALEAMAPIPAPKWEGVKDATGYGPACTQYDLFLQAVMGEEDCLTLNIYSPQINSTDGKLLPVLIFIHGGMFHFGRAMDFRGTHFMDEAVVIVTINYRLQAFGFLNTGDGVVRGNMGLKDQVMAMRWVKRNIASFGGDPGLVTIWGESAGGASTHLHTLSPMSKGLFTRAISNSGFALAHWSFIRKPKEQSEIFAKKLGCPTQSTHEMVECLQKVSSYRIAELFRGNHDVLHPRLDVFAPTIESGSPNDNDTETFLSEHPRELLRRGEIISKVPMINGANSHEGLIYAGYFVRNQTITDSLNDEWHKHSPVLMDFEDLHNETRHEVASQIWDYYLGNKTVGMASLYEIVDLFSDTSFFKPMEETALEFAKSLPLYLYLYNHHGEFGVAQGYFRITMKLPMALDGLMATGLQMLKKHVFGIQEKHWGVSHADELALFFKMHPVLSRIDPGHEEYQFSRELIRSWAYFAKHGKPPAFNGEHQWTPVISGQPLKYMKLDSAKSPGLIQAPWSERLKFLSSLPGFQCITQYHNTTNPSICI</sequence>
<dbReference type="Gene3D" id="3.40.50.1820">
    <property type="entry name" value="alpha/beta hydrolase"/>
    <property type="match status" value="1"/>
</dbReference>
<name>A0A226EPD1_FOLCA</name>
<dbReference type="AlphaFoldDB" id="A0A226EPD1"/>
<evidence type="ECO:0000256" key="2">
    <source>
        <dbReference type="ARBA" id="ARBA00022487"/>
    </source>
</evidence>
<dbReference type="GO" id="GO:0052689">
    <property type="term" value="F:carboxylic ester hydrolase activity"/>
    <property type="evidence" value="ECO:0007669"/>
    <property type="project" value="UniProtKB-KW"/>
</dbReference>
<evidence type="ECO:0000256" key="4">
    <source>
        <dbReference type="ARBA" id="ARBA00023180"/>
    </source>
</evidence>